<keyword evidence="2" id="KW-1003">Cell membrane</keyword>
<evidence type="ECO:0000256" key="6">
    <source>
        <dbReference type="ARBA" id="ARBA00022967"/>
    </source>
</evidence>
<keyword evidence="6" id="KW-1278">Translocase</keyword>
<keyword evidence="10" id="KW-1185">Reference proteome</keyword>
<keyword evidence="5" id="KW-0067">ATP-binding</keyword>
<dbReference type="SUPFAM" id="SSF50331">
    <property type="entry name" value="MOP-like"/>
    <property type="match status" value="1"/>
</dbReference>
<dbReference type="PANTHER" id="PTHR42781:SF5">
    <property type="entry name" value="PUTRESCINE TRANSPORT ATP-BINDING PROTEIN POTG"/>
    <property type="match status" value="1"/>
</dbReference>
<dbReference type="InterPro" id="IPR003593">
    <property type="entry name" value="AAA+_ATPase"/>
</dbReference>
<dbReference type="InterPro" id="IPR027417">
    <property type="entry name" value="P-loop_NTPase"/>
</dbReference>
<sequence length="366" mass="39563">MIMNEPVAGSRYLELRNVTMSFNRFTALEDVSFDAEAGEFLSILGPSGCGKTTLLRVAAGLEKPDRGTVVIAGRDVSGLPVSKRNVGIVFQSYALFPNLTAEQNIAYGLTPRFCDRDRVRRRVTELLDMVGLVGSGHKYPAQLSGGQQQRVALARAIAGAPALLLLDEPLSALDAKVRSRLRAEIRQLQKHLGITTLMVTHDQEEALAMADRILVMDQGRLLQTGTPDEVYDLPASPFVASFIGSMNFIRDLVKEAPGIFRKGDLSLAADDSGLVPQGTRAILAVRPEDIVLNGSGGSRENALPALVRGMEYRGASYRVTLSLGVEGGCSTLEADVPTRKIRRLGIHENMPVNIGIPVDRLIAYVA</sequence>
<keyword evidence="4" id="KW-0547">Nucleotide-binding</keyword>
<dbReference type="EMBL" id="CP000478">
    <property type="protein sequence ID" value="ABK18575.1"/>
    <property type="molecule type" value="Genomic_DNA"/>
</dbReference>
<evidence type="ECO:0000256" key="1">
    <source>
        <dbReference type="ARBA" id="ARBA00022448"/>
    </source>
</evidence>
<dbReference type="GO" id="GO:0005524">
    <property type="term" value="F:ATP binding"/>
    <property type="evidence" value="ECO:0007669"/>
    <property type="project" value="UniProtKB-KW"/>
</dbReference>
<dbReference type="Pfam" id="PF08402">
    <property type="entry name" value="TOBE_2"/>
    <property type="match status" value="1"/>
</dbReference>
<dbReference type="SUPFAM" id="SSF52540">
    <property type="entry name" value="P-loop containing nucleoside triphosphate hydrolases"/>
    <property type="match status" value="1"/>
</dbReference>
<dbReference type="InterPro" id="IPR003439">
    <property type="entry name" value="ABC_transporter-like_ATP-bd"/>
</dbReference>
<dbReference type="NCBIfam" id="TIGR03265">
    <property type="entry name" value="PhnT2"/>
    <property type="match status" value="1"/>
</dbReference>
<evidence type="ECO:0000256" key="5">
    <source>
        <dbReference type="ARBA" id="ARBA00022840"/>
    </source>
</evidence>
<evidence type="ECO:0000313" key="10">
    <source>
        <dbReference type="Proteomes" id="UP000001784"/>
    </source>
</evidence>
<dbReference type="Pfam" id="PF00005">
    <property type="entry name" value="ABC_tran"/>
    <property type="match status" value="1"/>
</dbReference>
<evidence type="ECO:0000256" key="4">
    <source>
        <dbReference type="ARBA" id="ARBA00022741"/>
    </source>
</evidence>
<dbReference type="PROSITE" id="PS00211">
    <property type="entry name" value="ABC_TRANSPORTER_1"/>
    <property type="match status" value="1"/>
</dbReference>
<dbReference type="PANTHER" id="PTHR42781">
    <property type="entry name" value="SPERMIDINE/PUTRESCINE IMPORT ATP-BINDING PROTEIN POTA"/>
    <property type="match status" value="1"/>
</dbReference>
<protein>
    <submittedName>
        <fullName evidence="9">ABC transporter related</fullName>
    </submittedName>
</protein>
<dbReference type="AlphaFoldDB" id="A0LMC3"/>
<dbReference type="Proteomes" id="UP000001784">
    <property type="component" value="Chromosome"/>
</dbReference>
<reference evidence="9 10" key="1">
    <citation type="submission" date="2006-10" db="EMBL/GenBank/DDBJ databases">
        <title>Complete sequence of Syntrophobacter fumaroxidans MPOB.</title>
        <authorList>
            <consortium name="US DOE Joint Genome Institute"/>
            <person name="Copeland A."/>
            <person name="Lucas S."/>
            <person name="Lapidus A."/>
            <person name="Barry K."/>
            <person name="Detter J.C."/>
            <person name="Glavina del Rio T."/>
            <person name="Hammon N."/>
            <person name="Israni S."/>
            <person name="Pitluck S."/>
            <person name="Goltsman E.G."/>
            <person name="Martinez M."/>
            <person name="Schmutz J."/>
            <person name="Larimer F."/>
            <person name="Land M."/>
            <person name="Hauser L."/>
            <person name="Kyrpides N."/>
            <person name="Kim E."/>
            <person name="Boone D.R."/>
            <person name="Brockman F."/>
            <person name="Culley D."/>
            <person name="Ferry J."/>
            <person name="Gunsalus R."/>
            <person name="McInerney M.J."/>
            <person name="Morrison M."/>
            <person name="Plugge C."/>
            <person name="Rohlin L."/>
            <person name="Scholten J."/>
            <person name="Sieber J."/>
            <person name="Stams A.J.M."/>
            <person name="Worm P."/>
            <person name="Henstra A.M."/>
            <person name="Richardson P."/>
        </authorList>
    </citation>
    <scope>NUCLEOTIDE SEQUENCE [LARGE SCALE GENOMIC DNA]</scope>
    <source>
        <strain evidence="10">DSM 10017 / MPOB</strain>
    </source>
</reference>
<dbReference type="InterPro" id="IPR017871">
    <property type="entry name" value="ABC_transporter-like_CS"/>
</dbReference>
<feature type="domain" description="ABC transporter" evidence="8">
    <location>
        <begin position="13"/>
        <end position="243"/>
    </location>
</feature>
<proteinExistence type="predicted"/>
<dbReference type="OrthoDB" id="9809450at2"/>
<dbReference type="PROSITE" id="PS50893">
    <property type="entry name" value="ABC_TRANSPORTER_2"/>
    <property type="match status" value="1"/>
</dbReference>
<dbReference type="Gene3D" id="2.40.50.100">
    <property type="match status" value="1"/>
</dbReference>
<dbReference type="KEGG" id="sfu:Sfum_2898"/>
<keyword evidence="7" id="KW-0472">Membrane</keyword>
<keyword evidence="3" id="KW-0997">Cell inner membrane</keyword>
<dbReference type="InterPro" id="IPR008995">
    <property type="entry name" value="Mo/tungstate-bd_C_term_dom"/>
</dbReference>
<dbReference type="RefSeq" id="WP_011699740.1">
    <property type="nucleotide sequence ID" value="NC_008554.1"/>
</dbReference>
<keyword evidence="1" id="KW-0813">Transport</keyword>
<dbReference type="Gene3D" id="3.40.50.300">
    <property type="entry name" value="P-loop containing nucleotide triphosphate hydrolases"/>
    <property type="match status" value="1"/>
</dbReference>
<evidence type="ECO:0000259" key="8">
    <source>
        <dbReference type="PROSITE" id="PS50893"/>
    </source>
</evidence>
<evidence type="ECO:0000256" key="7">
    <source>
        <dbReference type="ARBA" id="ARBA00023136"/>
    </source>
</evidence>
<evidence type="ECO:0000256" key="3">
    <source>
        <dbReference type="ARBA" id="ARBA00022519"/>
    </source>
</evidence>
<dbReference type="GO" id="GO:0015697">
    <property type="term" value="P:quaternary ammonium group transport"/>
    <property type="evidence" value="ECO:0007669"/>
    <property type="project" value="UniProtKB-ARBA"/>
</dbReference>
<dbReference type="GO" id="GO:0022857">
    <property type="term" value="F:transmembrane transporter activity"/>
    <property type="evidence" value="ECO:0007669"/>
    <property type="project" value="InterPro"/>
</dbReference>
<dbReference type="HOGENOM" id="CLU_000604_1_1_7"/>
<dbReference type="STRING" id="335543.Sfum_2898"/>
<accession>A0LMC3</accession>
<dbReference type="InterPro" id="IPR050093">
    <property type="entry name" value="ABC_SmlMolc_Importer"/>
</dbReference>
<dbReference type="InterPro" id="IPR017666">
    <property type="entry name" value="AminoethylPonate_ABC_PhnT2"/>
</dbReference>
<name>A0LMC3_SYNFM</name>
<dbReference type="FunFam" id="3.40.50.300:FF:000425">
    <property type="entry name" value="Probable ABC transporter, ATP-binding subunit"/>
    <property type="match status" value="1"/>
</dbReference>
<dbReference type="InterPro" id="IPR013611">
    <property type="entry name" value="Transp-assoc_OB_typ2"/>
</dbReference>
<gene>
    <name evidence="9" type="ordered locus">Sfum_2898</name>
</gene>
<dbReference type="SMART" id="SM00382">
    <property type="entry name" value="AAA"/>
    <property type="match status" value="1"/>
</dbReference>
<evidence type="ECO:0000256" key="2">
    <source>
        <dbReference type="ARBA" id="ARBA00022475"/>
    </source>
</evidence>
<organism evidence="9 10">
    <name type="scientific">Syntrophobacter fumaroxidans (strain DSM 10017 / MPOB)</name>
    <dbReference type="NCBI Taxonomy" id="335543"/>
    <lineage>
        <taxon>Bacteria</taxon>
        <taxon>Pseudomonadati</taxon>
        <taxon>Thermodesulfobacteriota</taxon>
        <taxon>Syntrophobacteria</taxon>
        <taxon>Syntrophobacterales</taxon>
        <taxon>Syntrophobacteraceae</taxon>
        <taxon>Syntrophobacter</taxon>
    </lineage>
</organism>
<evidence type="ECO:0000313" key="9">
    <source>
        <dbReference type="EMBL" id="ABK18575.1"/>
    </source>
</evidence>
<dbReference type="GO" id="GO:0016887">
    <property type="term" value="F:ATP hydrolysis activity"/>
    <property type="evidence" value="ECO:0007669"/>
    <property type="project" value="InterPro"/>
</dbReference>
<dbReference type="InParanoid" id="A0LMC3"/>
<dbReference type="GO" id="GO:0043190">
    <property type="term" value="C:ATP-binding cassette (ABC) transporter complex"/>
    <property type="evidence" value="ECO:0007669"/>
    <property type="project" value="InterPro"/>
</dbReference>
<dbReference type="eggNOG" id="COG3842">
    <property type="taxonomic scope" value="Bacteria"/>
</dbReference>